<keyword evidence="4" id="KW-1185">Reference proteome</keyword>
<dbReference type="GO" id="GO:0004519">
    <property type="term" value="F:endonuclease activity"/>
    <property type="evidence" value="ECO:0007669"/>
    <property type="project" value="UniProtKB-KW"/>
</dbReference>
<dbReference type="EMBL" id="JAAVSD010000005">
    <property type="protein sequence ID" value="NLR29109.1"/>
    <property type="molecule type" value="Genomic_DNA"/>
</dbReference>
<dbReference type="Pfam" id="PF13930">
    <property type="entry name" value="Endonuclea_NS_2"/>
    <property type="match status" value="1"/>
</dbReference>
<keyword evidence="3" id="KW-0540">Nuclease</keyword>
<dbReference type="InterPro" id="IPR044929">
    <property type="entry name" value="DNA/RNA_non-sp_Endonuclease_sf"/>
</dbReference>
<comment type="caution">
    <text evidence="3">The sequence shown here is derived from an EMBL/GenBank/DDBJ whole genome shotgun (WGS) entry which is preliminary data.</text>
</comment>
<proteinExistence type="predicted"/>
<keyword evidence="3" id="KW-0378">Hydrolase</keyword>
<evidence type="ECO:0000313" key="4">
    <source>
        <dbReference type="Proteomes" id="UP000707477"/>
    </source>
</evidence>
<evidence type="ECO:0000259" key="2">
    <source>
        <dbReference type="Pfam" id="PF13930"/>
    </source>
</evidence>
<reference evidence="3 4" key="1">
    <citation type="submission" date="2020-03" db="EMBL/GenBank/DDBJ databases">
        <authorList>
            <person name="Zhang Z."/>
            <person name="Guo Z."/>
            <person name="Hou Q."/>
            <person name="Shen X."/>
        </authorList>
    </citation>
    <scope>NUCLEOTIDE SEQUENCE [LARGE SCALE GENOMIC DNA]</scope>
    <source>
        <strain evidence="3 4">HBUAS51329</strain>
    </source>
</reference>
<dbReference type="RefSeq" id="WP_168849331.1">
    <property type="nucleotide sequence ID" value="NZ_JAAVSD010000005.1"/>
</dbReference>
<dbReference type="Proteomes" id="UP000707477">
    <property type="component" value="Unassembled WGS sequence"/>
</dbReference>
<gene>
    <name evidence="3" type="ORF">HEQ44_02810</name>
</gene>
<protein>
    <submittedName>
        <fullName evidence="3">DNA/RNA non-specific endonuclease</fullName>
    </submittedName>
</protein>
<feature type="domain" description="Type VII secretion system protein EssD-like" evidence="2">
    <location>
        <begin position="104"/>
        <end position="240"/>
    </location>
</feature>
<feature type="region of interest" description="Disordered" evidence="1">
    <location>
        <begin position="53"/>
        <end position="72"/>
    </location>
</feature>
<organism evidence="3 4">
    <name type="scientific">Levilactobacillus tujiorum</name>
    <dbReference type="NCBI Taxonomy" id="2912243"/>
    <lineage>
        <taxon>Bacteria</taxon>
        <taxon>Bacillati</taxon>
        <taxon>Bacillota</taxon>
        <taxon>Bacilli</taxon>
        <taxon>Lactobacillales</taxon>
        <taxon>Lactobacillaceae</taxon>
        <taxon>Levilactobacillus</taxon>
    </lineage>
</organism>
<dbReference type="Gene3D" id="3.40.570.10">
    <property type="entry name" value="Extracellular Endonuclease, subunit A"/>
    <property type="match status" value="1"/>
</dbReference>
<keyword evidence="3" id="KW-0255">Endonuclease</keyword>
<sequence length="276" mass="30116">MSKRHYRRGRRGSRMSIYAAILLIVVGAVGSLASQGNPTAQHLTAAVNKVVGTSSSGRHTTGNSTVSAPKQSVATKELAQQKYTGTQIVAVNHNRPTFTAGQLSTKRGAWATYGNLDNLNRVTTANALLSKRLMPTAKREPLHVNPTGWKNKPYTVNGKRGYLYNRSHLIGYQLTGQNNNLKNLMTGTRSLNDPGMTAYENPVASYLKRHPNNYVRYQVEPVFRGNELVARGVHMQAQSVGGKGVSYNVYIFNIQSGVKINYSTGTSQYGNPAAAF</sequence>
<dbReference type="InterPro" id="IPR044927">
    <property type="entry name" value="Endonuclea_NS_2"/>
</dbReference>
<name>A0ABX1L485_9LACO</name>
<evidence type="ECO:0000256" key="1">
    <source>
        <dbReference type="SAM" id="MobiDB-lite"/>
    </source>
</evidence>
<accession>A0ABX1L485</accession>
<evidence type="ECO:0000313" key="3">
    <source>
        <dbReference type="EMBL" id="NLR29109.1"/>
    </source>
</evidence>